<evidence type="ECO:0000313" key="1">
    <source>
        <dbReference type="EMBL" id="BAA12859.1"/>
    </source>
</evidence>
<sequence length="176" mass="20697">MRHHNRGKLMNMPEADSETAKHTVSGLDLYEADFYGWTQQQVRLLHSQQWEQIDLPNIIEEIESLGKQQRQELRNRLSILIGHLLKWQYQPQHRSRSWLSTLRIQRLDINDLLDENPSLKPYIEEALCKAYLRGVELAVRETDLPNSTFPIDCPYNLEEILSDRFYPGEPSELVAD</sequence>
<proteinExistence type="predicted"/>
<accession>Q51580</accession>
<dbReference type="EMBL" id="D85735">
    <property type="protein sequence ID" value="BAA12859.1"/>
    <property type="molecule type" value="Genomic_DNA"/>
</dbReference>
<gene>
    <name evidence="1" type="primary">ORF176</name>
</gene>
<name>Q51580_LEPBY</name>
<dbReference type="PANTHER" id="PTHR34235">
    <property type="entry name" value="SLR1203 PROTEIN-RELATED"/>
    <property type="match status" value="1"/>
</dbReference>
<dbReference type="AlphaFoldDB" id="Q51580"/>
<organism evidence="1">
    <name type="scientific">Leptolyngbya boryana</name>
    <name type="common">Plectonema boryanum</name>
    <dbReference type="NCBI Taxonomy" id="1184"/>
    <lineage>
        <taxon>Bacteria</taxon>
        <taxon>Bacillati</taxon>
        <taxon>Cyanobacteriota</taxon>
        <taxon>Cyanophyceae</taxon>
        <taxon>Leptolyngbyales</taxon>
        <taxon>Leptolyngbyaceae</taxon>
        <taxon>Leptolyngbya group</taxon>
        <taxon>Leptolyngbya</taxon>
    </lineage>
</organism>
<dbReference type="InterPro" id="IPR002636">
    <property type="entry name" value="DUF29"/>
</dbReference>
<reference evidence="1" key="1">
    <citation type="submission" date="1996-05" db="EMBL/GenBank/DDBJ databases">
        <title>Cloning and characterization of two distinct genes encoding ferredoxin- and NADH-dependent glutamate synthase in the cyanobacterium, Plectonema boryanum.</title>
        <authorList>
            <person name="Okuhara H."/>
            <person name="Matsumura T."/>
            <person name="Fujita Y."/>
            <person name="Hase T."/>
        </authorList>
    </citation>
    <scope>NUCLEOTIDE SEQUENCE</scope>
    <source>
        <strain evidence="1">IAM-M101</strain>
    </source>
</reference>
<dbReference type="PANTHER" id="PTHR34235:SF4">
    <property type="entry name" value="SLR0291 PROTEIN"/>
    <property type="match status" value="1"/>
</dbReference>
<protein>
    <submittedName>
        <fullName evidence="1">Uncharacterized protein ORF176</fullName>
    </submittedName>
</protein>
<dbReference type="Gene3D" id="1.20.1220.20">
    <property type="entry name" value="Uncharcterised protein PF01724"/>
    <property type="match status" value="1"/>
</dbReference>
<dbReference type="Pfam" id="PF01724">
    <property type="entry name" value="DUF29"/>
    <property type="match status" value="1"/>
</dbReference>